<dbReference type="InterPro" id="IPR024408">
    <property type="entry name" value="Muramidase"/>
</dbReference>
<protein>
    <submittedName>
        <fullName evidence="2">N-acetylmuramidase family protein</fullName>
    </submittedName>
</protein>
<name>A0ABY4GDR2_9BACT</name>
<evidence type="ECO:0000313" key="2">
    <source>
        <dbReference type="EMBL" id="UOQ69051.1"/>
    </source>
</evidence>
<feature type="domain" description="N-acetylmuramidase" evidence="1">
    <location>
        <begin position="47"/>
        <end position="233"/>
    </location>
</feature>
<reference evidence="2" key="1">
    <citation type="submission" date="2022-04" db="EMBL/GenBank/DDBJ databases">
        <title>Hymenobacter sp. isolated from the air.</title>
        <authorList>
            <person name="Won M."/>
            <person name="Lee C.-M."/>
            <person name="Woen H.-Y."/>
            <person name="Kwon S.-W."/>
        </authorList>
    </citation>
    <scope>NUCLEOTIDE SEQUENCE</scope>
    <source>
        <strain evidence="2">5420S-77</strain>
        <plasmid evidence="2">unnamed3</plasmid>
    </source>
</reference>
<gene>
    <name evidence="2" type="ORF">MUN86_26475</name>
</gene>
<dbReference type="RefSeq" id="WP_245126803.1">
    <property type="nucleotide sequence ID" value="NZ_CP095064.1"/>
</dbReference>
<dbReference type="Pfam" id="PF11860">
    <property type="entry name" value="Muramidase"/>
    <property type="match status" value="1"/>
</dbReference>
<proteinExistence type="predicted"/>
<dbReference type="EMBL" id="CP095064">
    <property type="protein sequence ID" value="UOQ69051.1"/>
    <property type="molecule type" value="Genomic_DNA"/>
</dbReference>
<keyword evidence="3" id="KW-1185">Reference proteome</keyword>
<dbReference type="Proteomes" id="UP000830401">
    <property type="component" value="Plasmid unnamed3"/>
</dbReference>
<accession>A0ABY4GDR2</accession>
<organism evidence="2 3">
    <name type="scientific">Hymenobacter volaticus</name>
    <dbReference type="NCBI Taxonomy" id="2932254"/>
    <lineage>
        <taxon>Bacteria</taxon>
        <taxon>Pseudomonadati</taxon>
        <taxon>Bacteroidota</taxon>
        <taxon>Cytophagia</taxon>
        <taxon>Cytophagales</taxon>
        <taxon>Hymenobacteraceae</taxon>
        <taxon>Hymenobacter</taxon>
    </lineage>
</organism>
<evidence type="ECO:0000313" key="3">
    <source>
        <dbReference type="Proteomes" id="UP000830401"/>
    </source>
</evidence>
<geneLocation type="plasmid" evidence="2 3">
    <name>unnamed3</name>
</geneLocation>
<sequence>MSFASQLLVCKGLYRAGILLCFSPFVVMTKKLTPQQLAAAAETAGFEPRAVRAIIKVETGGSGYDRTTGYLLIQFEPSWFRRLLPKDLRQKIASASATVMKRTATAEQITLTQDWAITQANKVEGQVRERQAFDAACRIDRHTAYLATSWGLPQMMGFNYKSCGYSTVEEMIEGFRQSEAKQLAAMLLFIKSKPPMATALKNRDWGVLAYHYNGAGYKVFKYDKKLGLAYEALA</sequence>
<evidence type="ECO:0000259" key="1">
    <source>
        <dbReference type="Pfam" id="PF11860"/>
    </source>
</evidence>
<keyword evidence="2" id="KW-0614">Plasmid</keyword>